<dbReference type="Proteomes" id="UP001630127">
    <property type="component" value="Unassembled WGS sequence"/>
</dbReference>
<dbReference type="FunFam" id="3.90.79.10:FF:000022">
    <property type="entry name" value="Nudix hydrolase 17, mitochondrial"/>
    <property type="match status" value="1"/>
</dbReference>
<protein>
    <recommendedName>
        <fullName evidence="8">Nudix hydrolase domain-containing protein</fullName>
    </recommendedName>
</protein>
<dbReference type="PANTHER" id="PTHR12629:SF67">
    <property type="entry name" value="NUDIX HYDROLASE 18, MITOCHONDRIAL-LIKE"/>
    <property type="match status" value="1"/>
</dbReference>
<comment type="caution">
    <text evidence="9">The sequence shown here is derived from an EMBL/GenBank/DDBJ whole genome shotgun (WGS) entry which is preliminary data.</text>
</comment>
<proteinExistence type="inferred from homology"/>
<evidence type="ECO:0000256" key="2">
    <source>
        <dbReference type="ARBA" id="ARBA00001946"/>
    </source>
</evidence>
<dbReference type="GO" id="GO:0016787">
    <property type="term" value="F:hydrolase activity"/>
    <property type="evidence" value="ECO:0007669"/>
    <property type="project" value="UniProtKB-KW"/>
</dbReference>
<dbReference type="InterPro" id="IPR000086">
    <property type="entry name" value="NUDIX_hydrolase_dom"/>
</dbReference>
<dbReference type="PANTHER" id="PTHR12629">
    <property type="entry name" value="DIPHOSPHOINOSITOL POLYPHOSPHATE PHOSPHOHYDROLASE"/>
    <property type="match status" value="1"/>
</dbReference>
<dbReference type="CDD" id="cd04666">
    <property type="entry name" value="NUDIX_DIPP2_like_Nudt4"/>
    <property type="match status" value="1"/>
</dbReference>
<keyword evidence="5" id="KW-0378">Hydrolase</keyword>
<evidence type="ECO:0000256" key="3">
    <source>
        <dbReference type="ARBA" id="ARBA00005582"/>
    </source>
</evidence>
<evidence type="ECO:0000256" key="6">
    <source>
        <dbReference type="ARBA" id="ARBA00022842"/>
    </source>
</evidence>
<comment type="similarity">
    <text evidence="3">Belongs to the Nudix hydrolase family.</text>
</comment>
<dbReference type="EMBL" id="JBJUIK010000011">
    <property type="protein sequence ID" value="KAL3512115.1"/>
    <property type="molecule type" value="Genomic_DNA"/>
</dbReference>
<dbReference type="SUPFAM" id="SSF55811">
    <property type="entry name" value="Nudix"/>
    <property type="match status" value="1"/>
</dbReference>
<evidence type="ECO:0000313" key="10">
    <source>
        <dbReference type="Proteomes" id="UP001630127"/>
    </source>
</evidence>
<dbReference type="InterPro" id="IPR020084">
    <property type="entry name" value="NUDIX_hydrolase_CS"/>
</dbReference>
<evidence type="ECO:0000256" key="5">
    <source>
        <dbReference type="ARBA" id="ARBA00022801"/>
    </source>
</evidence>
<comment type="cofactor">
    <cofactor evidence="2">
        <name>Mg(2+)</name>
        <dbReference type="ChEBI" id="CHEBI:18420"/>
    </cofactor>
</comment>
<keyword evidence="4" id="KW-0479">Metal-binding</keyword>
<accession>A0ABD2Z1A0</accession>
<gene>
    <name evidence="9" type="ORF">ACH5RR_024832</name>
</gene>
<keyword evidence="7" id="KW-0464">Manganese</keyword>
<sequence>MQTKKLVSMSSRTGRDLQRYNVEGCRQVVGCIPYRFKKNYNASSLHGTLINELEFLLISSQKSPRLMFPKGGWELDETIEEAAIRETIEEAGVLGVVESKLGVWTFKSKSQDTFHEGHMLTFRVSEELDCWPEKDVRQRVWLTAEAARSVCTHEWMKEALDCFLEKEISGRLRNQEPPRTGRLALNGQEEEVNCSVLIRSLCLPLSPCSTEESRIGRVTQGEEVVISLPC</sequence>
<evidence type="ECO:0000256" key="1">
    <source>
        <dbReference type="ARBA" id="ARBA00001936"/>
    </source>
</evidence>
<dbReference type="Gene3D" id="3.90.79.10">
    <property type="entry name" value="Nucleoside Triphosphate Pyrophosphohydrolase"/>
    <property type="match status" value="1"/>
</dbReference>
<dbReference type="PROSITE" id="PS00893">
    <property type="entry name" value="NUDIX_BOX"/>
    <property type="match status" value="1"/>
</dbReference>
<feature type="domain" description="Nudix hydrolase" evidence="8">
    <location>
        <begin position="24"/>
        <end position="164"/>
    </location>
</feature>
<keyword evidence="6" id="KW-0460">Magnesium</keyword>
<evidence type="ECO:0000313" key="9">
    <source>
        <dbReference type="EMBL" id="KAL3512115.1"/>
    </source>
</evidence>
<dbReference type="InterPro" id="IPR047198">
    <property type="entry name" value="DDP-like_NUDIX"/>
</dbReference>
<dbReference type="InterPro" id="IPR015797">
    <property type="entry name" value="NUDIX_hydrolase-like_dom_sf"/>
</dbReference>
<evidence type="ECO:0000256" key="4">
    <source>
        <dbReference type="ARBA" id="ARBA00022723"/>
    </source>
</evidence>
<dbReference type="AlphaFoldDB" id="A0ABD2Z1A0"/>
<dbReference type="Pfam" id="PF00293">
    <property type="entry name" value="NUDIX"/>
    <property type="match status" value="1"/>
</dbReference>
<dbReference type="PROSITE" id="PS51462">
    <property type="entry name" value="NUDIX"/>
    <property type="match status" value="1"/>
</dbReference>
<dbReference type="GO" id="GO:0046872">
    <property type="term" value="F:metal ion binding"/>
    <property type="evidence" value="ECO:0007669"/>
    <property type="project" value="UniProtKB-KW"/>
</dbReference>
<comment type="cofactor">
    <cofactor evidence="1">
        <name>Mn(2+)</name>
        <dbReference type="ChEBI" id="CHEBI:29035"/>
    </cofactor>
</comment>
<evidence type="ECO:0000256" key="7">
    <source>
        <dbReference type="ARBA" id="ARBA00023211"/>
    </source>
</evidence>
<name>A0ABD2Z1A0_9GENT</name>
<reference evidence="9 10" key="1">
    <citation type="submission" date="2024-11" db="EMBL/GenBank/DDBJ databases">
        <title>A near-complete genome assembly of Cinchona calisaya.</title>
        <authorList>
            <person name="Lian D.C."/>
            <person name="Zhao X.W."/>
            <person name="Wei L."/>
        </authorList>
    </citation>
    <scope>NUCLEOTIDE SEQUENCE [LARGE SCALE GENOMIC DNA]</scope>
    <source>
        <tissue evidence="9">Nenye</tissue>
    </source>
</reference>
<organism evidence="9 10">
    <name type="scientific">Cinchona calisaya</name>
    <dbReference type="NCBI Taxonomy" id="153742"/>
    <lineage>
        <taxon>Eukaryota</taxon>
        <taxon>Viridiplantae</taxon>
        <taxon>Streptophyta</taxon>
        <taxon>Embryophyta</taxon>
        <taxon>Tracheophyta</taxon>
        <taxon>Spermatophyta</taxon>
        <taxon>Magnoliopsida</taxon>
        <taxon>eudicotyledons</taxon>
        <taxon>Gunneridae</taxon>
        <taxon>Pentapetalae</taxon>
        <taxon>asterids</taxon>
        <taxon>lamiids</taxon>
        <taxon>Gentianales</taxon>
        <taxon>Rubiaceae</taxon>
        <taxon>Cinchonoideae</taxon>
        <taxon>Cinchoneae</taxon>
        <taxon>Cinchona</taxon>
    </lineage>
</organism>
<evidence type="ECO:0000259" key="8">
    <source>
        <dbReference type="PROSITE" id="PS51462"/>
    </source>
</evidence>
<keyword evidence="10" id="KW-1185">Reference proteome</keyword>